<organism evidence="4 5">
    <name type="scientific">Marasmiellus scandens</name>
    <dbReference type="NCBI Taxonomy" id="2682957"/>
    <lineage>
        <taxon>Eukaryota</taxon>
        <taxon>Fungi</taxon>
        <taxon>Dikarya</taxon>
        <taxon>Basidiomycota</taxon>
        <taxon>Agaricomycotina</taxon>
        <taxon>Agaricomycetes</taxon>
        <taxon>Agaricomycetidae</taxon>
        <taxon>Agaricales</taxon>
        <taxon>Marasmiineae</taxon>
        <taxon>Omphalotaceae</taxon>
        <taxon>Marasmiellus</taxon>
    </lineage>
</organism>
<dbReference type="InterPro" id="IPR050177">
    <property type="entry name" value="Lipid_A_modif_metabolic_enz"/>
</dbReference>
<dbReference type="GO" id="GO:0000252">
    <property type="term" value="F:3-beta-hydroxysteroid dehydrogenase [NAD(P)+]/C4-decarboxylase activity"/>
    <property type="evidence" value="ECO:0007669"/>
    <property type="project" value="UniProtKB-EC"/>
</dbReference>
<dbReference type="EC" id="1.1.1.170" evidence="4"/>
<dbReference type="PANTHER" id="PTHR43245:SF51">
    <property type="entry name" value="SHORT CHAIN DEHYDROGENASE_REDUCTASE FAMILY 42E, MEMBER 2"/>
    <property type="match status" value="1"/>
</dbReference>
<comment type="caution">
    <text evidence="4">The sequence shown here is derived from an EMBL/GenBank/DDBJ whole genome shotgun (WGS) entry which is preliminary data.</text>
</comment>
<gene>
    <name evidence="4" type="primary">ERG26</name>
    <name evidence="4" type="ORF">VKT23_003636</name>
</gene>
<evidence type="ECO:0000259" key="3">
    <source>
        <dbReference type="Pfam" id="PF01073"/>
    </source>
</evidence>
<sequence length="459" mass="51106">MKDMYLVIGGSGFLGRHIVEQLVQRKDNVAVFDIVQRNDDVPFYSGDISDQSQVASAIRKSGATCIIHTASPPAALNDPALYWKVNVDGTKAVIAAAVECGVRKLVYTSSAGVVFNGADLTDVDERLPPPERPMDAYNESKAKAEEAVIEANGRGGLLTVALRPAGIFGPGDRQVMAGLYRVFEDNKTHFQIGDNTNLFDWTYVGNVAYAHLLAADKLETPPPAPPLSTLISDEKKSEDELLLDPPPFTAEELALITTALPPLNLTLGQHRIPTSEARPLGPYVEPPPNAETLLANFNKPDDSYLSRPVVRTRFDPFSENTINREKLAHMDRHPLQVAGSVFYITNGEPCYFWDMPRLVWKELDSVFPGHRKPRGYLALPRSVGLAVAYFSELFGWVVGKEPILTKFRVTYSCVDRWHNIEKARRVLGYEPQVGLEEGVRRMVEWWKGEFVEGRHTIKH</sequence>
<evidence type="ECO:0000256" key="2">
    <source>
        <dbReference type="ARBA" id="ARBA00023002"/>
    </source>
</evidence>
<keyword evidence="5" id="KW-1185">Reference proteome</keyword>
<proteinExistence type="inferred from homology"/>
<evidence type="ECO:0000313" key="4">
    <source>
        <dbReference type="EMBL" id="KAK7469146.1"/>
    </source>
</evidence>
<feature type="domain" description="3-beta hydroxysteroid dehydrogenase/isomerase" evidence="3">
    <location>
        <begin position="6"/>
        <end position="225"/>
    </location>
</feature>
<reference evidence="4 5" key="1">
    <citation type="submission" date="2024-01" db="EMBL/GenBank/DDBJ databases">
        <title>A draft genome for the cacao thread blight pathogen Marasmiellus scandens.</title>
        <authorList>
            <person name="Baruah I.K."/>
            <person name="Leung J."/>
            <person name="Bukari Y."/>
            <person name="Amoako-Attah I."/>
            <person name="Meinhardt L.W."/>
            <person name="Bailey B.A."/>
            <person name="Cohen S.P."/>
        </authorList>
    </citation>
    <scope>NUCLEOTIDE SEQUENCE [LARGE SCALE GENOMIC DNA]</scope>
    <source>
        <strain evidence="4 5">GH-19</strain>
    </source>
</reference>
<evidence type="ECO:0000313" key="5">
    <source>
        <dbReference type="Proteomes" id="UP001498398"/>
    </source>
</evidence>
<protein>
    <submittedName>
        <fullName evidence="4">Erg26, C-3 sterol dehydrogenase</fullName>
        <ecNumber evidence="4">1.1.1.170</ecNumber>
    </submittedName>
</protein>
<name>A0ABR1K1U5_9AGAR</name>
<dbReference type="Pfam" id="PF01073">
    <property type="entry name" value="3Beta_HSD"/>
    <property type="match status" value="1"/>
</dbReference>
<dbReference type="Proteomes" id="UP001498398">
    <property type="component" value="Unassembled WGS sequence"/>
</dbReference>
<comment type="similarity">
    <text evidence="1">Belongs to the 3-beta-HSD family.</text>
</comment>
<dbReference type="EMBL" id="JBANRG010000003">
    <property type="protein sequence ID" value="KAK7469146.1"/>
    <property type="molecule type" value="Genomic_DNA"/>
</dbReference>
<dbReference type="Gene3D" id="3.40.50.720">
    <property type="entry name" value="NAD(P)-binding Rossmann-like Domain"/>
    <property type="match status" value="2"/>
</dbReference>
<keyword evidence="2 4" id="KW-0560">Oxidoreductase</keyword>
<dbReference type="PANTHER" id="PTHR43245">
    <property type="entry name" value="BIFUNCTIONAL POLYMYXIN RESISTANCE PROTEIN ARNA"/>
    <property type="match status" value="1"/>
</dbReference>
<dbReference type="InterPro" id="IPR036291">
    <property type="entry name" value="NAD(P)-bd_dom_sf"/>
</dbReference>
<dbReference type="InterPro" id="IPR002225">
    <property type="entry name" value="3Beta_OHSteriod_DH/Estase"/>
</dbReference>
<dbReference type="SUPFAM" id="SSF51735">
    <property type="entry name" value="NAD(P)-binding Rossmann-fold domains"/>
    <property type="match status" value="2"/>
</dbReference>
<accession>A0ABR1K1U5</accession>
<evidence type="ECO:0000256" key="1">
    <source>
        <dbReference type="ARBA" id="ARBA00009219"/>
    </source>
</evidence>